<dbReference type="PROSITE" id="PS50043">
    <property type="entry name" value="HTH_LUXR_2"/>
    <property type="match status" value="1"/>
</dbReference>
<dbReference type="PANTHER" id="PTHR43214">
    <property type="entry name" value="TWO-COMPONENT RESPONSE REGULATOR"/>
    <property type="match status" value="1"/>
</dbReference>
<dbReference type="Gene3D" id="1.10.10.10">
    <property type="entry name" value="Winged helix-like DNA-binding domain superfamily/Winged helix DNA-binding domain"/>
    <property type="match status" value="1"/>
</dbReference>
<dbReference type="SMART" id="SM00421">
    <property type="entry name" value="HTH_LUXR"/>
    <property type="match status" value="1"/>
</dbReference>
<dbReference type="CDD" id="cd06170">
    <property type="entry name" value="LuxR_C_like"/>
    <property type="match status" value="1"/>
</dbReference>
<keyword evidence="2" id="KW-0238">DNA-binding</keyword>
<dbReference type="GO" id="GO:0006355">
    <property type="term" value="P:regulation of DNA-templated transcription"/>
    <property type="evidence" value="ECO:0007669"/>
    <property type="project" value="InterPro"/>
</dbReference>
<dbReference type="PRINTS" id="PR00038">
    <property type="entry name" value="HTHLUXR"/>
</dbReference>
<dbReference type="InterPro" id="IPR000792">
    <property type="entry name" value="Tscrpt_reg_LuxR_C"/>
</dbReference>
<dbReference type="GO" id="GO:0003677">
    <property type="term" value="F:DNA binding"/>
    <property type="evidence" value="ECO:0007669"/>
    <property type="project" value="UniProtKB-KW"/>
</dbReference>
<sequence length="209" mass="23351">MFNCVIDVKDNYFRHGLSILLNEALEEYYLEQGRGYGANQGGVTLRDVPNTHTRLVFVDAANASFRQALEQLPPLKPRQSPEVFVVLKSKRVCQPRMGMLNGVTHLLYKDDEAADIKHKIRAALMPWALAKKTAIDLSASSVYGDGDDVPLTMLTRCERVVIALLEQGFTGKYIAQILSKSEKTISGQKRSAMRKLGVHSDVALFRQTQ</sequence>
<reference evidence="5 6" key="1">
    <citation type="submission" date="2017-05" db="EMBL/GenBank/DDBJ databases">
        <title>Whole genome sequencing of Yersinia kristensenii.</title>
        <authorList>
            <person name="Campioni F."/>
        </authorList>
    </citation>
    <scope>NUCLEOTIDE SEQUENCE [LARGE SCALE GENOMIC DNA]</scope>
    <source>
        <strain evidence="5 6">CFSAN060536</strain>
    </source>
</reference>
<evidence type="ECO:0000256" key="2">
    <source>
        <dbReference type="ARBA" id="ARBA00023125"/>
    </source>
</evidence>
<dbReference type="RefSeq" id="WP_140414522.1">
    <property type="nucleotide sequence ID" value="NZ_CBCPKE010000016.1"/>
</dbReference>
<dbReference type="InterPro" id="IPR039420">
    <property type="entry name" value="WalR-like"/>
</dbReference>
<protein>
    <recommendedName>
        <fullName evidence="4">HTH luxR-type domain-containing protein</fullName>
    </recommendedName>
</protein>
<evidence type="ECO:0000256" key="3">
    <source>
        <dbReference type="ARBA" id="ARBA00023163"/>
    </source>
</evidence>
<dbReference type="InterPro" id="IPR016032">
    <property type="entry name" value="Sig_transdc_resp-reg_C-effctor"/>
</dbReference>
<feature type="domain" description="HTH luxR-type" evidence="4">
    <location>
        <begin position="147"/>
        <end position="209"/>
    </location>
</feature>
<keyword evidence="1" id="KW-0805">Transcription regulation</keyword>
<accession>A0A208ZYA7</accession>
<evidence type="ECO:0000259" key="4">
    <source>
        <dbReference type="PROSITE" id="PS50043"/>
    </source>
</evidence>
<proteinExistence type="predicted"/>
<dbReference type="Proteomes" id="UP000196440">
    <property type="component" value="Unassembled WGS sequence"/>
</dbReference>
<gene>
    <name evidence="5" type="ORF">CBW57_14035</name>
</gene>
<keyword evidence="3" id="KW-0804">Transcription</keyword>
<organism evidence="5 6">
    <name type="scientific">Yersinia intermedia</name>
    <dbReference type="NCBI Taxonomy" id="631"/>
    <lineage>
        <taxon>Bacteria</taxon>
        <taxon>Pseudomonadati</taxon>
        <taxon>Pseudomonadota</taxon>
        <taxon>Gammaproteobacteria</taxon>
        <taxon>Enterobacterales</taxon>
        <taxon>Yersiniaceae</taxon>
        <taxon>Yersinia</taxon>
    </lineage>
</organism>
<evidence type="ECO:0000313" key="6">
    <source>
        <dbReference type="Proteomes" id="UP000196440"/>
    </source>
</evidence>
<comment type="caution">
    <text evidence="5">The sequence shown here is derived from an EMBL/GenBank/DDBJ whole genome shotgun (WGS) entry which is preliminary data.</text>
</comment>
<dbReference type="EMBL" id="NHOI01000019">
    <property type="protein sequence ID" value="OVZ85482.1"/>
    <property type="molecule type" value="Genomic_DNA"/>
</dbReference>
<dbReference type="SUPFAM" id="SSF46894">
    <property type="entry name" value="C-terminal effector domain of the bipartite response regulators"/>
    <property type="match status" value="1"/>
</dbReference>
<dbReference type="AlphaFoldDB" id="A0A208ZYA7"/>
<dbReference type="InterPro" id="IPR036388">
    <property type="entry name" value="WH-like_DNA-bd_sf"/>
</dbReference>
<dbReference type="Pfam" id="PF00196">
    <property type="entry name" value="GerE"/>
    <property type="match status" value="1"/>
</dbReference>
<evidence type="ECO:0000313" key="5">
    <source>
        <dbReference type="EMBL" id="OVZ85482.1"/>
    </source>
</evidence>
<name>A0A208ZYA7_YERIN</name>
<dbReference type="PANTHER" id="PTHR43214:SF41">
    <property type="entry name" value="NITRATE_NITRITE RESPONSE REGULATOR PROTEIN NARP"/>
    <property type="match status" value="1"/>
</dbReference>
<evidence type="ECO:0000256" key="1">
    <source>
        <dbReference type="ARBA" id="ARBA00023015"/>
    </source>
</evidence>